<accession>A0A5Q0QFU9</accession>
<dbReference type="InterPro" id="IPR053851">
    <property type="entry name" value="DUF6929"/>
</dbReference>
<gene>
    <name evidence="1" type="ORF">GFH32_08925</name>
</gene>
<proteinExistence type="predicted"/>
<evidence type="ECO:0008006" key="3">
    <source>
        <dbReference type="Google" id="ProtNLM"/>
    </source>
</evidence>
<dbReference type="RefSeq" id="WP_153511307.1">
    <property type="nucleotide sequence ID" value="NZ_CP045652.1"/>
</dbReference>
<evidence type="ECO:0000313" key="2">
    <source>
        <dbReference type="Proteomes" id="UP000326921"/>
    </source>
</evidence>
<dbReference type="KEGG" id="sphe:GFH32_08925"/>
<dbReference type="AlphaFoldDB" id="A0A5Q0QFU9"/>
<keyword evidence="2" id="KW-1185">Reference proteome</keyword>
<dbReference type="EMBL" id="CP045652">
    <property type="protein sequence ID" value="QGA26442.1"/>
    <property type="molecule type" value="Genomic_DNA"/>
</dbReference>
<reference evidence="1 2" key="1">
    <citation type="submission" date="2019-10" db="EMBL/GenBank/DDBJ databases">
        <authorList>
            <person name="Dong K."/>
        </authorList>
    </citation>
    <scope>NUCLEOTIDE SEQUENCE [LARGE SCALE GENOMIC DNA]</scope>
    <source>
        <strain evidence="2">dk4302</strain>
    </source>
</reference>
<dbReference type="Pfam" id="PF22000">
    <property type="entry name" value="DUF6929"/>
    <property type="match status" value="1"/>
</dbReference>
<protein>
    <recommendedName>
        <fullName evidence="3">Phytase-like domain-containing protein</fullName>
    </recommendedName>
</protein>
<sequence length="280" mass="31093">MSEFTLATFCDIIGISAASGIEYQDGQIYLLSDHSNYLYHYEMASTKLHKYVLQEHSPMEQIEKPKKLDLEAMLYQDGRFYVFGSGSTPLRELGFSFSPQNQQVDKLSLSDLYQRLRATAQIDELDFNLEAAASYGDHCLFLNRGNGPAGRNVLFTISDINKPDSAVISAVDIALPQVNGLPFGFSGATLLDDTLFFIATAEEGKSTYEDGKIGGTLFGIIDLKTLKIVFTTLISKDQKFEGISVYQLHPDRLSFLLCEDNDGLGDTATIYKLALDYPIQ</sequence>
<organism evidence="1 2">
    <name type="scientific">Sphingobacterium zhuxiongii</name>
    <dbReference type="NCBI Taxonomy" id="2662364"/>
    <lineage>
        <taxon>Bacteria</taxon>
        <taxon>Pseudomonadati</taxon>
        <taxon>Bacteroidota</taxon>
        <taxon>Sphingobacteriia</taxon>
        <taxon>Sphingobacteriales</taxon>
        <taxon>Sphingobacteriaceae</taxon>
        <taxon>Sphingobacterium</taxon>
    </lineage>
</organism>
<dbReference type="Proteomes" id="UP000326921">
    <property type="component" value="Chromosome"/>
</dbReference>
<evidence type="ECO:0000313" key="1">
    <source>
        <dbReference type="EMBL" id="QGA26442.1"/>
    </source>
</evidence>
<name>A0A5Q0QFU9_9SPHI</name>